<evidence type="ECO:0000256" key="6">
    <source>
        <dbReference type="RuleBase" id="RU363032"/>
    </source>
</evidence>
<feature type="transmembrane region" description="Helical" evidence="6">
    <location>
        <begin position="232"/>
        <end position="253"/>
    </location>
</feature>
<feature type="transmembrane region" description="Helical" evidence="6">
    <location>
        <begin position="97"/>
        <end position="118"/>
    </location>
</feature>
<keyword evidence="5 6" id="KW-0472">Membrane</keyword>
<keyword evidence="4 6" id="KW-1133">Transmembrane helix</keyword>
<feature type="domain" description="ABC transmembrane type-1" evidence="7">
    <location>
        <begin position="93"/>
        <end position="310"/>
    </location>
</feature>
<feature type="transmembrane region" description="Helical" evidence="6">
    <location>
        <begin position="34"/>
        <end position="57"/>
    </location>
</feature>
<gene>
    <name evidence="8" type="ORF">L1F29_17975</name>
</gene>
<organism evidence="8 9">
    <name type="scientific">Paenibacillus spongiae</name>
    <dbReference type="NCBI Taxonomy" id="2909671"/>
    <lineage>
        <taxon>Bacteria</taxon>
        <taxon>Bacillati</taxon>
        <taxon>Bacillota</taxon>
        <taxon>Bacilli</taxon>
        <taxon>Bacillales</taxon>
        <taxon>Paenibacillaceae</taxon>
        <taxon>Paenibacillus</taxon>
    </lineage>
</organism>
<keyword evidence="3 6" id="KW-0812">Transmembrane</keyword>
<reference evidence="8" key="1">
    <citation type="submission" date="2022-01" db="EMBL/GenBank/DDBJ databases">
        <title>Paenibacillus spongiae sp. nov., isolated from marine sponge.</title>
        <authorList>
            <person name="Li Z."/>
            <person name="Zhang M."/>
        </authorList>
    </citation>
    <scope>NUCLEOTIDE SEQUENCE</scope>
    <source>
        <strain evidence="8">PHS-Z3</strain>
    </source>
</reference>
<evidence type="ECO:0000256" key="2">
    <source>
        <dbReference type="ARBA" id="ARBA00022448"/>
    </source>
</evidence>
<dbReference type="CDD" id="cd06261">
    <property type="entry name" value="TM_PBP2"/>
    <property type="match status" value="1"/>
</dbReference>
<dbReference type="EMBL" id="CP091430">
    <property type="protein sequence ID" value="UVI27364.1"/>
    <property type="molecule type" value="Genomic_DNA"/>
</dbReference>
<dbReference type="PANTHER" id="PTHR43496">
    <property type="entry name" value="PROTEIN LPLB"/>
    <property type="match status" value="1"/>
</dbReference>
<keyword evidence="9" id="KW-1185">Reference proteome</keyword>
<feature type="transmembrane region" description="Helical" evidence="6">
    <location>
        <begin position="289"/>
        <end position="314"/>
    </location>
</feature>
<evidence type="ECO:0000259" key="7">
    <source>
        <dbReference type="PROSITE" id="PS50928"/>
    </source>
</evidence>
<accession>A0ABY5S136</accession>
<proteinExistence type="inferred from homology"/>
<evidence type="ECO:0000256" key="5">
    <source>
        <dbReference type="ARBA" id="ARBA00023136"/>
    </source>
</evidence>
<dbReference type="PROSITE" id="PS50928">
    <property type="entry name" value="ABC_TM1"/>
    <property type="match status" value="1"/>
</dbReference>
<comment type="subcellular location">
    <subcellularLocation>
        <location evidence="6">Cell membrane</location>
        <topology evidence="6">Multi-pass membrane protein</topology>
    </subcellularLocation>
    <subcellularLocation>
        <location evidence="1">Membrane</location>
        <topology evidence="1">Multi-pass membrane protein</topology>
    </subcellularLocation>
</comment>
<protein>
    <submittedName>
        <fullName evidence="8">ABC transporter permease subunit</fullName>
    </submittedName>
</protein>
<dbReference type="InterPro" id="IPR000515">
    <property type="entry name" value="MetI-like"/>
</dbReference>
<dbReference type="SUPFAM" id="SSF161098">
    <property type="entry name" value="MetI-like"/>
    <property type="match status" value="1"/>
</dbReference>
<feature type="transmembrane region" description="Helical" evidence="6">
    <location>
        <begin position="130"/>
        <end position="153"/>
    </location>
</feature>
<keyword evidence="2 6" id="KW-0813">Transport</keyword>
<name>A0ABY5S136_9BACL</name>
<evidence type="ECO:0000313" key="9">
    <source>
        <dbReference type="Proteomes" id="UP001057877"/>
    </source>
</evidence>
<comment type="similarity">
    <text evidence="6">Belongs to the binding-protein-dependent transport system permease family.</text>
</comment>
<evidence type="ECO:0000313" key="8">
    <source>
        <dbReference type="EMBL" id="UVI27364.1"/>
    </source>
</evidence>
<evidence type="ECO:0000256" key="1">
    <source>
        <dbReference type="ARBA" id="ARBA00004141"/>
    </source>
</evidence>
<dbReference type="InterPro" id="IPR035906">
    <property type="entry name" value="MetI-like_sf"/>
</dbReference>
<dbReference type="PANTHER" id="PTHR43496:SF1">
    <property type="entry name" value="POLYGALACTURONAN_RHAMNOGALACTURONAN TRANSPORT SYSTEM PERMEASE PROTEIN YTEP"/>
    <property type="match status" value="1"/>
</dbReference>
<evidence type="ECO:0000256" key="3">
    <source>
        <dbReference type="ARBA" id="ARBA00022692"/>
    </source>
</evidence>
<feature type="transmembrane region" description="Helical" evidence="6">
    <location>
        <begin position="182"/>
        <end position="206"/>
    </location>
</feature>
<dbReference type="Gene3D" id="1.10.3720.10">
    <property type="entry name" value="MetI-like"/>
    <property type="match status" value="1"/>
</dbReference>
<dbReference type="Proteomes" id="UP001057877">
    <property type="component" value="Chromosome"/>
</dbReference>
<sequence>MNHASMKMKTPPSANAESVKRISFFQKLGSQYQLVLMSVPFVLLLILFSYVPLWGWIMAFQKFLPGKGIMGSEFVGFDNFILLFQDEQFFRVLRNTLVMSFMSMAAGFVGAIALALLLNEVRSAFFKRTIQTVTYIPHFVSMVVIANIVLTFLSPDGGFINQVLLKIGIIHEPIYFMGKGEWFWAIHTLVGLWKELGWSTIIYLAVMASLNPEMYEAADVDGAGRFQKMWHISIPGIMPTAIILLILSVGSLINTGYESQFLLGNPLVIDYSEVLDLYALNLSFGSGQYSVGVALGIFKSLISLILVFTVNGFAKKAGQARIM</sequence>
<evidence type="ECO:0000256" key="4">
    <source>
        <dbReference type="ARBA" id="ARBA00022989"/>
    </source>
</evidence>
<dbReference type="Pfam" id="PF00528">
    <property type="entry name" value="BPD_transp_1"/>
    <property type="match status" value="1"/>
</dbReference>